<dbReference type="RefSeq" id="WP_085729149.1">
    <property type="nucleotide sequence ID" value="NZ_NBYN01000066.1"/>
</dbReference>
<feature type="domain" description="Ketoreductase" evidence="3">
    <location>
        <begin position="9"/>
        <end position="195"/>
    </location>
</feature>
<protein>
    <submittedName>
        <fullName evidence="4">3-oxoacyl-ACP reductase</fullName>
    </submittedName>
</protein>
<evidence type="ECO:0000256" key="1">
    <source>
        <dbReference type="ARBA" id="ARBA00006484"/>
    </source>
</evidence>
<dbReference type="Gene3D" id="3.40.50.720">
    <property type="entry name" value="NAD(P)-binding Rossmann-like Domain"/>
    <property type="match status" value="1"/>
</dbReference>
<proteinExistence type="inferred from homology"/>
<dbReference type="InterPro" id="IPR002347">
    <property type="entry name" value="SDR_fam"/>
</dbReference>
<name>A0A1X4G3E2_9CYAN</name>
<dbReference type="FunFam" id="3.40.50.720:FF:000173">
    <property type="entry name" value="3-oxoacyl-[acyl-carrier protein] reductase"/>
    <property type="match status" value="1"/>
</dbReference>
<dbReference type="Proteomes" id="UP000192997">
    <property type="component" value="Unassembled WGS sequence"/>
</dbReference>
<sequence length="254" mass="26971">MKLEETKNIVTGAASGIGRCIALELARSGAKVVGGDVDIDGLKSLELEAGELPGEILGMQLDVANESSVKEFISSASQKIGYPNTLVNNAGILRDGLLVTQDEDGWLRKLPTAQWKRVIDVNLTGAFFMAREFAAVAIEHSISPALIINISSVTRSGNPGQSNYSASKAGLDADTRTWALELAPFGFRVGGVAPGLTNTPILSRVSSDALADMTANIPLGRIAQPYEIWQAVRFIIECDYFTGSVVDVDGGARF</sequence>
<gene>
    <name evidence="4" type="ORF">B7O87_14705</name>
</gene>
<dbReference type="GO" id="GO:0016616">
    <property type="term" value="F:oxidoreductase activity, acting on the CH-OH group of donors, NAD or NADP as acceptor"/>
    <property type="evidence" value="ECO:0007669"/>
    <property type="project" value="TreeGrafter"/>
</dbReference>
<evidence type="ECO:0000256" key="2">
    <source>
        <dbReference type="ARBA" id="ARBA00023002"/>
    </source>
</evidence>
<reference evidence="5" key="1">
    <citation type="submission" date="2017-04" db="EMBL/GenBank/DDBJ databases">
        <authorList>
            <person name="Abreu V.A."/>
            <person name="Popin R.V."/>
            <person name="Rigonato J."/>
            <person name="Andreote A.P."/>
            <person name="Schaker P.C."/>
            <person name="Hoff-Risseti C."/>
            <person name="Alvarenga D.O."/>
            <person name="Varani A.M."/>
            <person name="Fiore M.F."/>
        </authorList>
    </citation>
    <scope>NUCLEOTIDE SEQUENCE [LARGE SCALE GENOMIC DNA]</scope>
    <source>
        <strain evidence="5">CENA303</strain>
    </source>
</reference>
<dbReference type="EMBL" id="NBYN01000066">
    <property type="protein sequence ID" value="OSO88012.1"/>
    <property type="molecule type" value="Genomic_DNA"/>
</dbReference>
<dbReference type="GO" id="GO:0030497">
    <property type="term" value="P:fatty acid elongation"/>
    <property type="evidence" value="ECO:0007669"/>
    <property type="project" value="TreeGrafter"/>
</dbReference>
<organism evidence="4 5">
    <name type="scientific">Cylindrospermopsis raciborskii CENA303</name>
    <dbReference type="NCBI Taxonomy" id="1170769"/>
    <lineage>
        <taxon>Bacteria</taxon>
        <taxon>Bacillati</taxon>
        <taxon>Cyanobacteriota</taxon>
        <taxon>Cyanophyceae</taxon>
        <taxon>Nostocales</taxon>
        <taxon>Aphanizomenonaceae</taxon>
        <taxon>Cylindrospermopsis</taxon>
    </lineage>
</organism>
<comment type="caution">
    <text evidence="4">The sequence shown here is derived from an EMBL/GenBank/DDBJ whole genome shotgun (WGS) entry which is preliminary data.</text>
</comment>
<dbReference type="PANTHER" id="PTHR42760">
    <property type="entry name" value="SHORT-CHAIN DEHYDROGENASES/REDUCTASES FAMILY MEMBER"/>
    <property type="match status" value="1"/>
</dbReference>
<dbReference type="InterPro" id="IPR036291">
    <property type="entry name" value="NAD(P)-bd_dom_sf"/>
</dbReference>
<dbReference type="PRINTS" id="PR00081">
    <property type="entry name" value="GDHRDH"/>
</dbReference>
<comment type="similarity">
    <text evidence="1">Belongs to the short-chain dehydrogenases/reductases (SDR) family.</text>
</comment>
<evidence type="ECO:0000313" key="4">
    <source>
        <dbReference type="EMBL" id="OSO88012.1"/>
    </source>
</evidence>
<dbReference type="Pfam" id="PF13561">
    <property type="entry name" value="adh_short_C2"/>
    <property type="match status" value="1"/>
</dbReference>
<dbReference type="InterPro" id="IPR057326">
    <property type="entry name" value="KR_dom"/>
</dbReference>
<dbReference type="AlphaFoldDB" id="A0A1X4G3E2"/>
<dbReference type="SUPFAM" id="SSF51735">
    <property type="entry name" value="NAD(P)-binding Rossmann-fold domains"/>
    <property type="match status" value="1"/>
</dbReference>
<accession>A0A1X4G3E2</accession>
<dbReference type="PRINTS" id="PR00080">
    <property type="entry name" value="SDRFAMILY"/>
</dbReference>
<dbReference type="PANTHER" id="PTHR42760:SF135">
    <property type="entry name" value="BLL7886 PROTEIN"/>
    <property type="match status" value="1"/>
</dbReference>
<evidence type="ECO:0000313" key="5">
    <source>
        <dbReference type="Proteomes" id="UP000192997"/>
    </source>
</evidence>
<dbReference type="SMART" id="SM00822">
    <property type="entry name" value="PKS_KR"/>
    <property type="match status" value="1"/>
</dbReference>
<keyword evidence="2" id="KW-0560">Oxidoreductase</keyword>
<evidence type="ECO:0000259" key="3">
    <source>
        <dbReference type="SMART" id="SM00822"/>
    </source>
</evidence>